<gene>
    <name evidence="1" type="ORF">DI598_12030</name>
</gene>
<accession>A0A2W5GL34</accession>
<proteinExistence type="predicted"/>
<protein>
    <recommendedName>
        <fullName evidence="3">Macroglobulin domain-containing protein</fullName>
    </recommendedName>
</protein>
<name>A0A2W5GL34_9SPHI</name>
<dbReference type="Proteomes" id="UP000249645">
    <property type="component" value="Unassembled WGS sequence"/>
</dbReference>
<dbReference type="AlphaFoldDB" id="A0A2W5GL34"/>
<reference evidence="1 2" key="1">
    <citation type="submission" date="2017-11" db="EMBL/GenBank/DDBJ databases">
        <title>Infants hospitalized years apart are colonized by the same room-sourced microbial strains.</title>
        <authorList>
            <person name="Brooks B."/>
            <person name="Olm M.R."/>
            <person name="Firek B.A."/>
            <person name="Baker R."/>
            <person name="Thomas B.C."/>
            <person name="Morowitz M.J."/>
            <person name="Banfield J.F."/>
        </authorList>
    </citation>
    <scope>NUCLEOTIDE SEQUENCE [LARGE SCALE GENOMIC DNA]</scope>
    <source>
        <strain evidence="1">S2_009_000_R2_76</strain>
    </source>
</reference>
<sequence>MEMKVIVILILSLFFGKVFCQNTTNQQILYVATDKDIYTNNETIWFAGYILNDIHSPHKTDILTICLIETKNNSIVLQKKYMMNLGLCAGSLVLPDSIASGTYQFYAFTNLVDKDSVPFGQYKRAIEVKSFSKNSFLVNYELSNKLTQSDSINLSIRISPEDPVILQKIQIEYEDSKGKMRRLKLDGQSHYTFSLPQDKISKTNIHFKASYIGEHQEDFIPVVKEKPIISESILGIYPEGGQIVNNTLNSIVWEYKKPPTGASTQPIKALLLENEKLIDTVEADKWGIGRFIFLPRNNNSYTLKILDSSIDKSVKLPNALDYGIATKLSKVVVDDTLTVELSEPKIQKVFFRISNVNTDSSTTSILLSIENKKRLKIPLYNVVRGLNTITIFDSLGRPLSEHLFFAHYTSKLSASLSTDSLVYNTRSPIKVTVQLTDKESKIKAGIFSISCVQKNRLSKNYTPDMASYYFLGSLMDSLDNVTNDSSLMSNNLFLTDMLLTRGWRKYTWLSNNAKVEKKEIKKIQLMGQVLKNKKQLKKPEAITLIGPWSPSFISTDSSGSFVMEAEKTVMEENRKSLLFLNNHFSDMSYSMKLDTTFQTIAQLNKNFIPFKKNTTNKQQVDSIQDISNNYAKDVVVKSSYNNNFFQSYQKNDCGDYVCQYNILNCPNHPWGGTLPVKGQTYGRPGGGSVVYVGCETRKNGINMDGIYTARQFYGMDSIARSQATTENLSTIYWNPFVMVDSTGKAQLIFYSSDYKDYYDIVIQGLTDSDFFYSKKRIKVE</sequence>
<evidence type="ECO:0000313" key="2">
    <source>
        <dbReference type="Proteomes" id="UP000249645"/>
    </source>
</evidence>
<dbReference type="EMBL" id="QFOI01000222">
    <property type="protein sequence ID" value="PZP46496.1"/>
    <property type="molecule type" value="Genomic_DNA"/>
</dbReference>
<organism evidence="1 2">
    <name type="scientific">Pseudopedobacter saltans</name>
    <dbReference type="NCBI Taxonomy" id="151895"/>
    <lineage>
        <taxon>Bacteria</taxon>
        <taxon>Pseudomonadati</taxon>
        <taxon>Bacteroidota</taxon>
        <taxon>Sphingobacteriia</taxon>
        <taxon>Sphingobacteriales</taxon>
        <taxon>Sphingobacteriaceae</taxon>
        <taxon>Pseudopedobacter</taxon>
    </lineage>
</organism>
<comment type="caution">
    <text evidence="1">The sequence shown here is derived from an EMBL/GenBank/DDBJ whole genome shotgun (WGS) entry which is preliminary data.</text>
</comment>
<dbReference type="Gene3D" id="2.60.40.1930">
    <property type="match status" value="1"/>
</dbReference>
<evidence type="ECO:0000313" key="1">
    <source>
        <dbReference type="EMBL" id="PZP46496.1"/>
    </source>
</evidence>
<evidence type="ECO:0008006" key="3">
    <source>
        <dbReference type="Google" id="ProtNLM"/>
    </source>
</evidence>